<evidence type="ECO:0000313" key="7">
    <source>
        <dbReference type="Proteomes" id="UP000005234"/>
    </source>
</evidence>
<dbReference type="SUPFAM" id="SSF53850">
    <property type="entry name" value="Periplasmic binding protein-like II"/>
    <property type="match status" value="1"/>
</dbReference>
<keyword evidence="2" id="KW-0805">Transcription regulation</keyword>
<dbReference type="Proteomes" id="UP000005234">
    <property type="component" value="Chromosome"/>
</dbReference>
<organism evidence="6 7">
    <name type="scientific">Frateuria aurantia (strain ATCC 33424 / DSM 6220 / KCTC 2777 / LMG 1558 / NBRC 3245 / NCIMB 13370)</name>
    <name type="common">Acetobacter aurantius</name>
    <dbReference type="NCBI Taxonomy" id="767434"/>
    <lineage>
        <taxon>Bacteria</taxon>
        <taxon>Pseudomonadati</taxon>
        <taxon>Pseudomonadota</taxon>
        <taxon>Gammaproteobacteria</taxon>
        <taxon>Lysobacterales</taxon>
        <taxon>Rhodanobacteraceae</taxon>
        <taxon>Frateuria</taxon>
    </lineage>
</organism>
<dbReference type="InterPro" id="IPR000847">
    <property type="entry name" value="LysR_HTH_N"/>
</dbReference>
<dbReference type="Pfam" id="PF00126">
    <property type="entry name" value="HTH_1"/>
    <property type="match status" value="1"/>
</dbReference>
<evidence type="ECO:0000256" key="2">
    <source>
        <dbReference type="ARBA" id="ARBA00023015"/>
    </source>
</evidence>
<evidence type="ECO:0000313" key="6">
    <source>
        <dbReference type="EMBL" id="AFC85046.1"/>
    </source>
</evidence>
<dbReference type="HOGENOM" id="CLU_039613_6_1_6"/>
<dbReference type="InterPro" id="IPR036388">
    <property type="entry name" value="WH-like_DNA-bd_sf"/>
</dbReference>
<evidence type="ECO:0000256" key="3">
    <source>
        <dbReference type="ARBA" id="ARBA00023125"/>
    </source>
</evidence>
<keyword evidence="4" id="KW-0804">Transcription</keyword>
<gene>
    <name evidence="6" type="ordered locus">Fraau_0564</name>
</gene>
<dbReference type="GO" id="GO:0003700">
    <property type="term" value="F:DNA-binding transcription factor activity"/>
    <property type="evidence" value="ECO:0007669"/>
    <property type="project" value="InterPro"/>
</dbReference>
<dbReference type="Pfam" id="PF03466">
    <property type="entry name" value="LysR_substrate"/>
    <property type="match status" value="1"/>
</dbReference>
<evidence type="ECO:0000259" key="5">
    <source>
        <dbReference type="PROSITE" id="PS50931"/>
    </source>
</evidence>
<accession>H8L589</accession>
<dbReference type="EMBL" id="CP003350">
    <property type="protein sequence ID" value="AFC85046.1"/>
    <property type="molecule type" value="Genomic_DNA"/>
</dbReference>
<dbReference type="eggNOG" id="COG0583">
    <property type="taxonomic scope" value="Bacteria"/>
</dbReference>
<keyword evidence="7" id="KW-1185">Reference proteome</keyword>
<dbReference type="InterPro" id="IPR036390">
    <property type="entry name" value="WH_DNA-bd_sf"/>
</dbReference>
<dbReference type="PANTHER" id="PTHR30126:SF40">
    <property type="entry name" value="HTH-TYPE TRANSCRIPTIONAL REGULATOR GLTR"/>
    <property type="match status" value="1"/>
</dbReference>
<dbReference type="Gene3D" id="3.40.190.290">
    <property type="match status" value="1"/>
</dbReference>
<sequence length="289" mass="31801">MELSHLRVFVEVATTGSISAASRTLHRVPSNLSVRIQQLEADLGCQLFLRDRQRLRLAPAGARLLDHARKILALCEEARSLAQDDSPAGPLALAVLDVGLVSRVPRVLAGYRQAYPEVAVSLHSGMSGEVEQLVLDGQVELGLSDGPLARAGLEQAWAFDEELYLVTAVDHGAVRSVGQMTGREFYSFGRNCSYRLRLEAWLEQGGQTPRITEMESYQSILACVSAGTGVAWVPQSVLQALPADYPIRTHRLGAAGHSSQYFFWRKAGLSGNALRFMHLFKQYEKDRPD</sequence>
<dbReference type="InterPro" id="IPR005119">
    <property type="entry name" value="LysR_subst-bd"/>
</dbReference>
<reference evidence="6" key="1">
    <citation type="submission" date="2012-02" db="EMBL/GenBank/DDBJ databases">
        <title>The complete genome of Frateuria aurantia DSM 6220.</title>
        <authorList>
            <consortium name="US DOE Joint Genome Institute (JGI-PGF)"/>
            <person name="Lucas S."/>
            <person name="Copeland A."/>
            <person name="Lapidus A."/>
            <person name="Glavina del Rio T."/>
            <person name="Dalin E."/>
            <person name="Tice H."/>
            <person name="Bruce D."/>
            <person name="Goodwin L."/>
            <person name="Pitluck S."/>
            <person name="Peters L."/>
            <person name="Ovchinnikova G."/>
            <person name="Teshima H."/>
            <person name="Kyrpides N."/>
            <person name="Mavromatis K."/>
            <person name="Ivanova N."/>
            <person name="Brettin T."/>
            <person name="Detter J.C."/>
            <person name="Han C."/>
            <person name="Larimer F."/>
            <person name="Land M."/>
            <person name="Hauser L."/>
            <person name="Markowitz V."/>
            <person name="Cheng J.-F."/>
            <person name="Hugenholtz P."/>
            <person name="Woyke T."/>
            <person name="Wu D."/>
            <person name="Brambilla E."/>
            <person name="Klenk H.-P."/>
            <person name="Eisen J.A."/>
        </authorList>
    </citation>
    <scope>NUCLEOTIDE SEQUENCE</scope>
    <source>
        <strain evidence="6">DSM 6220</strain>
    </source>
</reference>
<proteinExistence type="inferred from homology"/>
<dbReference type="RefSeq" id="WP_014402052.1">
    <property type="nucleotide sequence ID" value="NC_017033.1"/>
</dbReference>
<evidence type="ECO:0000256" key="4">
    <source>
        <dbReference type="ARBA" id="ARBA00023163"/>
    </source>
</evidence>
<feature type="domain" description="HTH lysR-type" evidence="5">
    <location>
        <begin position="1"/>
        <end position="58"/>
    </location>
</feature>
<comment type="similarity">
    <text evidence="1">Belongs to the LysR transcriptional regulatory family.</text>
</comment>
<dbReference type="STRING" id="767434.Fraau_0564"/>
<dbReference type="KEGG" id="fau:Fraau_0564"/>
<dbReference type="FunFam" id="1.10.10.10:FF:000001">
    <property type="entry name" value="LysR family transcriptional regulator"/>
    <property type="match status" value="1"/>
</dbReference>
<keyword evidence="3" id="KW-0238">DNA-binding</keyword>
<dbReference type="AlphaFoldDB" id="H8L589"/>
<dbReference type="SUPFAM" id="SSF46785">
    <property type="entry name" value="Winged helix' DNA-binding domain"/>
    <property type="match status" value="1"/>
</dbReference>
<dbReference type="OrthoDB" id="570111at2"/>
<protein>
    <submittedName>
        <fullName evidence="6">Transcriptional regulator</fullName>
    </submittedName>
</protein>
<dbReference type="Gene3D" id="1.10.10.10">
    <property type="entry name" value="Winged helix-like DNA-binding domain superfamily/Winged helix DNA-binding domain"/>
    <property type="match status" value="1"/>
</dbReference>
<dbReference type="PROSITE" id="PS50931">
    <property type="entry name" value="HTH_LYSR"/>
    <property type="match status" value="1"/>
</dbReference>
<dbReference type="GO" id="GO:0000976">
    <property type="term" value="F:transcription cis-regulatory region binding"/>
    <property type="evidence" value="ECO:0007669"/>
    <property type="project" value="TreeGrafter"/>
</dbReference>
<evidence type="ECO:0000256" key="1">
    <source>
        <dbReference type="ARBA" id="ARBA00009437"/>
    </source>
</evidence>
<dbReference type="PANTHER" id="PTHR30126">
    <property type="entry name" value="HTH-TYPE TRANSCRIPTIONAL REGULATOR"/>
    <property type="match status" value="1"/>
</dbReference>
<name>H8L589_FRAAD</name>